<dbReference type="Proteomes" id="UP001056012">
    <property type="component" value="Chromosome 1"/>
</dbReference>
<organism evidence="2 3">
    <name type="scientific">Curvularia clavata</name>
    <dbReference type="NCBI Taxonomy" id="95742"/>
    <lineage>
        <taxon>Eukaryota</taxon>
        <taxon>Fungi</taxon>
        <taxon>Dikarya</taxon>
        <taxon>Ascomycota</taxon>
        <taxon>Pezizomycotina</taxon>
        <taxon>Dothideomycetes</taxon>
        <taxon>Pleosporomycetidae</taxon>
        <taxon>Pleosporales</taxon>
        <taxon>Pleosporineae</taxon>
        <taxon>Pleosporaceae</taxon>
        <taxon>Curvularia</taxon>
    </lineage>
</organism>
<keyword evidence="1" id="KW-0732">Signal</keyword>
<reference evidence="2" key="1">
    <citation type="submission" date="2021-12" db="EMBL/GenBank/DDBJ databases">
        <title>Curvularia clavata genome.</title>
        <authorList>
            <person name="Cao Y."/>
        </authorList>
    </citation>
    <scope>NUCLEOTIDE SEQUENCE</scope>
    <source>
        <strain evidence="2">Yc1106</strain>
    </source>
</reference>
<gene>
    <name evidence="2" type="ORF">yc1106_01279</name>
</gene>
<keyword evidence="3" id="KW-1185">Reference proteome</keyword>
<evidence type="ECO:0000313" key="3">
    <source>
        <dbReference type="Proteomes" id="UP001056012"/>
    </source>
</evidence>
<name>A0A9Q9DPC0_CURCL</name>
<proteinExistence type="predicted"/>
<dbReference type="VEuPathDB" id="FungiDB:yc1106_01279"/>
<evidence type="ECO:0000256" key="1">
    <source>
        <dbReference type="SAM" id="SignalP"/>
    </source>
</evidence>
<dbReference type="OrthoDB" id="3521820at2759"/>
<sequence length="139" mass="13704">MPSAKKIMLALAIFTMATALPTPQLAGEGQAADSIFTDTDNGVGHGIENAENNLAATISSIKGGTPLPATPRRRQLDKISNGAQNVANAAGVGSSTSALTGALDNIDGASTSGAANLGADVGGMEDSTLESAGNAVPRL</sequence>
<dbReference type="EMBL" id="CP089274">
    <property type="protein sequence ID" value="USP74005.1"/>
    <property type="molecule type" value="Genomic_DNA"/>
</dbReference>
<accession>A0A9Q9DPC0</accession>
<dbReference type="AlphaFoldDB" id="A0A9Q9DPC0"/>
<evidence type="ECO:0000313" key="2">
    <source>
        <dbReference type="EMBL" id="USP74005.1"/>
    </source>
</evidence>
<feature type="signal peptide" evidence="1">
    <location>
        <begin position="1"/>
        <end position="19"/>
    </location>
</feature>
<feature type="chain" id="PRO_5040230112" evidence="1">
    <location>
        <begin position="20"/>
        <end position="139"/>
    </location>
</feature>
<protein>
    <submittedName>
        <fullName evidence="2">Uncharacterized protein</fullName>
    </submittedName>
</protein>